<dbReference type="GO" id="GO:0005737">
    <property type="term" value="C:cytoplasm"/>
    <property type="evidence" value="ECO:0007669"/>
    <property type="project" value="TreeGrafter"/>
</dbReference>
<reference evidence="8" key="1">
    <citation type="journal article" date="2023" name="Mol. Biol. Evol.">
        <title>Third-Generation Sequencing Reveals the Adaptive Role of the Epigenome in Three Deep-Sea Polychaetes.</title>
        <authorList>
            <person name="Perez M."/>
            <person name="Aroh O."/>
            <person name="Sun Y."/>
            <person name="Lan Y."/>
            <person name="Juniper S.K."/>
            <person name="Young C.R."/>
            <person name="Angers B."/>
            <person name="Qian P.Y."/>
        </authorList>
    </citation>
    <scope>NUCLEOTIDE SEQUENCE</scope>
    <source>
        <strain evidence="8">R07B-5</strain>
    </source>
</reference>
<dbReference type="Pfam" id="PF12706">
    <property type="entry name" value="Lactamase_B_2"/>
    <property type="match status" value="1"/>
</dbReference>
<feature type="region of interest" description="Disordered" evidence="6">
    <location>
        <begin position="35"/>
        <end position="55"/>
    </location>
</feature>
<accession>A0AAD9P1B1</accession>
<dbReference type="GO" id="GO:0008270">
    <property type="term" value="F:zinc ion binding"/>
    <property type="evidence" value="ECO:0007669"/>
    <property type="project" value="InterPro"/>
</dbReference>
<evidence type="ECO:0000256" key="6">
    <source>
        <dbReference type="SAM" id="MobiDB-lite"/>
    </source>
</evidence>
<dbReference type="GO" id="GO:0070292">
    <property type="term" value="P:N-acylphosphatidylethanolamine metabolic process"/>
    <property type="evidence" value="ECO:0007669"/>
    <property type="project" value="TreeGrafter"/>
</dbReference>
<keyword evidence="3" id="KW-0442">Lipid degradation</keyword>
<dbReference type="GO" id="GO:0070290">
    <property type="term" value="F:N-acylphosphatidylethanolamine-specific phospholipase D activity"/>
    <property type="evidence" value="ECO:0007669"/>
    <property type="project" value="UniProtKB-EC"/>
</dbReference>
<dbReference type="Proteomes" id="UP001209878">
    <property type="component" value="Unassembled WGS sequence"/>
</dbReference>
<dbReference type="PANTHER" id="PTHR15032">
    <property type="entry name" value="N-ACYL-PHOSPHATIDYLETHANOLAMINE-HYDROLYZING PHOSPHOLIPASE D"/>
    <property type="match status" value="1"/>
</dbReference>
<keyword evidence="9" id="KW-1185">Reference proteome</keyword>
<dbReference type="EC" id="3.1.4.54" evidence="2"/>
<evidence type="ECO:0000256" key="4">
    <source>
        <dbReference type="ARBA" id="ARBA00048025"/>
    </source>
</evidence>
<keyword evidence="3" id="KW-0595">Phospholipid degradation</keyword>
<dbReference type="PIRSF" id="PIRSF038896">
    <property type="entry name" value="NAPE-PLD"/>
    <property type="match status" value="1"/>
</dbReference>
<evidence type="ECO:0000313" key="8">
    <source>
        <dbReference type="EMBL" id="KAK2186150.1"/>
    </source>
</evidence>
<keyword evidence="3" id="KW-0443">Lipid metabolism</keyword>
<keyword evidence="3" id="KW-1208">Phospholipid metabolism</keyword>
<evidence type="ECO:0000259" key="7">
    <source>
        <dbReference type="Pfam" id="PF12706"/>
    </source>
</evidence>
<dbReference type="InterPro" id="IPR024884">
    <property type="entry name" value="NAPE-PLD"/>
</dbReference>
<proteinExistence type="inferred from homology"/>
<dbReference type="Gene3D" id="3.60.15.10">
    <property type="entry name" value="Ribonuclease Z/Hydroxyacylglutathione hydrolase-like"/>
    <property type="match status" value="1"/>
</dbReference>
<gene>
    <name evidence="8" type="ORF">NP493_212g03051</name>
</gene>
<dbReference type="PANTHER" id="PTHR15032:SF4">
    <property type="entry name" value="N-ACYL-PHOSPHATIDYLETHANOLAMINE-HYDROLYZING PHOSPHOLIPASE D"/>
    <property type="match status" value="1"/>
</dbReference>
<feature type="binding site" evidence="5">
    <location>
        <position position="306"/>
    </location>
    <ligand>
        <name>an N-acyl-1,2-diacyl-sn-glycero-3-phosphoethanolamine</name>
        <dbReference type="ChEBI" id="CHEBI:62537"/>
    </ligand>
</feature>
<comment type="caution">
    <text evidence="8">The sequence shown here is derived from an EMBL/GenBank/DDBJ whole genome shotgun (WGS) entry which is preliminary data.</text>
</comment>
<dbReference type="GO" id="GO:0070291">
    <property type="term" value="P:N-acylethanolamine metabolic process"/>
    <property type="evidence" value="ECO:0007669"/>
    <property type="project" value="TreeGrafter"/>
</dbReference>
<evidence type="ECO:0000256" key="3">
    <source>
        <dbReference type="ARBA" id="ARBA00022668"/>
    </source>
</evidence>
<feature type="domain" description="Metallo-beta-lactamase" evidence="7">
    <location>
        <begin position="145"/>
        <end position="329"/>
    </location>
</feature>
<dbReference type="EMBL" id="JAODUO010000211">
    <property type="protein sequence ID" value="KAK2186150.1"/>
    <property type="molecule type" value="Genomic_DNA"/>
</dbReference>
<dbReference type="SUPFAM" id="SSF56281">
    <property type="entry name" value="Metallo-hydrolase/oxidoreductase"/>
    <property type="match status" value="1"/>
</dbReference>
<evidence type="ECO:0000256" key="5">
    <source>
        <dbReference type="PIRSR" id="PIRSR038896-50"/>
    </source>
</evidence>
<protein>
    <recommendedName>
        <fullName evidence="2">N-acetylphosphatidylethanolamine-hydrolyzing phospholipase D</fullName>
        <ecNumber evidence="2">3.1.4.54</ecNumber>
    </recommendedName>
</protein>
<dbReference type="InterPro" id="IPR036866">
    <property type="entry name" value="RibonucZ/Hydroxyglut_hydro"/>
</dbReference>
<comment type="catalytic activity">
    <reaction evidence="4">
        <text>N-(5Z,8Z,11Z,14Z-eicosatetraenoyl)-1,2-di-(9Z-octadecenoyl)-sn-glycero-3-phosphoethanolamine + H2O = N-(5Z,8Z,11Z,14Z-eicosatetraenoyl)-ethanolamine + 1,2-di-(9Z-octadecenoyl)-sn-glycero-3-phosphate + H(+)</text>
        <dbReference type="Rhea" id="RHEA:45528"/>
        <dbReference type="ChEBI" id="CHEBI:2700"/>
        <dbReference type="ChEBI" id="CHEBI:15377"/>
        <dbReference type="ChEBI" id="CHEBI:15378"/>
        <dbReference type="ChEBI" id="CHEBI:74546"/>
        <dbReference type="ChEBI" id="CHEBI:85277"/>
    </reaction>
    <physiologicalReaction direction="left-to-right" evidence="4">
        <dbReference type="Rhea" id="RHEA:45529"/>
    </physiologicalReaction>
</comment>
<name>A0AAD9P1B1_RIDPI</name>
<dbReference type="GO" id="GO:0009395">
    <property type="term" value="P:phospholipid catabolic process"/>
    <property type="evidence" value="ECO:0007669"/>
    <property type="project" value="UniProtKB-KW"/>
</dbReference>
<feature type="binding site" evidence="5">
    <location>
        <position position="189"/>
    </location>
    <ligand>
        <name>an N-acyl-1,2-diacyl-sn-glycero-3-phosphoethanolamine</name>
        <dbReference type="ChEBI" id="CHEBI:62537"/>
    </ligand>
</feature>
<comment type="similarity">
    <text evidence="1">Belongs to the NAPE-PLD family.</text>
</comment>
<organism evidence="8 9">
    <name type="scientific">Ridgeia piscesae</name>
    <name type="common">Tubeworm</name>
    <dbReference type="NCBI Taxonomy" id="27915"/>
    <lineage>
        <taxon>Eukaryota</taxon>
        <taxon>Metazoa</taxon>
        <taxon>Spiralia</taxon>
        <taxon>Lophotrochozoa</taxon>
        <taxon>Annelida</taxon>
        <taxon>Polychaeta</taxon>
        <taxon>Sedentaria</taxon>
        <taxon>Canalipalpata</taxon>
        <taxon>Sabellida</taxon>
        <taxon>Siboglinidae</taxon>
        <taxon>Ridgeia</taxon>
    </lineage>
</organism>
<dbReference type="InterPro" id="IPR001279">
    <property type="entry name" value="Metallo-B-lactamas"/>
</dbReference>
<evidence type="ECO:0000256" key="1">
    <source>
        <dbReference type="ARBA" id="ARBA00010127"/>
    </source>
</evidence>
<evidence type="ECO:0000256" key="2">
    <source>
        <dbReference type="ARBA" id="ARBA00012279"/>
    </source>
</evidence>
<sequence length="379" mass="42920">MGNFQISDGNLTNAVGDDPTRATVSGVSIHDTDKGNDNLAFGDVGDSSARKETDTPELTLQKSVFRNGRFVNPWPSWKDPTLGRFLNYLLFSKDHSNIPNKEELDRQLPILRPDFDLLSKPPERGIRTTWIGHATVLIQMEGASVLMDPVFSERCSPSQWFGPKRFRSAACQVDELPEINAVLISHNHYDHLDANSVRTLNERFGPRLRWYVPLGLKSWMRDMSCDNVVELDWWEEDVIPDVPDVKIAYCGEDSASLGDGRRFYFPGDTGYVGVMFKQIGQKYGPFDLAALPIGAYEPRDFMSCQHCNPEEAVLIHKDLRARQSVGIHWGTFTLANEFYLEPPQKLAEALRKNNLTKKDFFTMNLGETRLVADECSELD</sequence>
<dbReference type="AlphaFoldDB" id="A0AAD9P1B1"/>
<evidence type="ECO:0000313" key="9">
    <source>
        <dbReference type="Proteomes" id="UP001209878"/>
    </source>
</evidence>